<feature type="transmembrane region" description="Helical" evidence="9">
    <location>
        <begin position="247"/>
        <end position="275"/>
    </location>
</feature>
<feature type="transmembrane region" description="Helical" evidence="9">
    <location>
        <begin position="88"/>
        <end position="111"/>
    </location>
</feature>
<keyword evidence="4" id="KW-0762">Sugar transport</keyword>
<dbReference type="GO" id="GO:0009401">
    <property type="term" value="P:phosphoenolpyruvate-dependent sugar phosphotransferase system"/>
    <property type="evidence" value="ECO:0007669"/>
    <property type="project" value="UniProtKB-KW"/>
</dbReference>
<gene>
    <name evidence="11" type="ORF">E4U82_16500</name>
</gene>
<dbReference type="PANTHER" id="PTHR37324:SF2">
    <property type="entry name" value="PTS SYSTEM GALACTITOL-SPECIFIC EIIC COMPONENT"/>
    <property type="match status" value="1"/>
</dbReference>
<evidence type="ECO:0000259" key="10">
    <source>
        <dbReference type="PROSITE" id="PS51104"/>
    </source>
</evidence>
<dbReference type="Pfam" id="PF03611">
    <property type="entry name" value="EIIC-GAT"/>
    <property type="match status" value="1"/>
</dbReference>
<keyword evidence="5" id="KW-0598">Phosphotransferase system</keyword>
<evidence type="ECO:0000256" key="4">
    <source>
        <dbReference type="ARBA" id="ARBA00022597"/>
    </source>
</evidence>
<dbReference type="AlphaFoldDB" id="A0A4Y9ABD6"/>
<keyword evidence="8 9" id="KW-0472">Membrane</keyword>
<feature type="transmembrane region" description="Helical" evidence="9">
    <location>
        <begin position="351"/>
        <end position="369"/>
    </location>
</feature>
<proteinExistence type="predicted"/>
<dbReference type="PIRSF" id="PIRSF006304">
    <property type="entry name" value="GatC"/>
    <property type="match status" value="1"/>
</dbReference>
<comment type="subcellular location">
    <subcellularLocation>
        <location evidence="1">Cell membrane</location>
        <topology evidence="1">Multi-pass membrane protein</topology>
    </subcellularLocation>
</comment>
<evidence type="ECO:0000256" key="8">
    <source>
        <dbReference type="ARBA" id="ARBA00023136"/>
    </source>
</evidence>
<evidence type="ECO:0000256" key="1">
    <source>
        <dbReference type="ARBA" id="ARBA00004651"/>
    </source>
</evidence>
<feature type="transmembrane region" description="Helical" evidence="9">
    <location>
        <begin position="132"/>
        <end position="156"/>
    </location>
</feature>
<evidence type="ECO:0000256" key="7">
    <source>
        <dbReference type="ARBA" id="ARBA00022989"/>
    </source>
</evidence>
<keyword evidence="12" id="KW-1185">Reference proteome</keyword>
<dbReference type="PROSITE" id="PS51104">
    <property type="entry name" value="PTS_EIIC_TYPE_2"/>
    <property type="match status" value="1"/>
</dbReference>
<feature type="transmembrane region" description="Helical" evidence="9">
    <location>
        <begin position="216"/>
        <end position="241"/>
    </location>
</feature>
<name>A0A4Y9ABD6_9BACI</name>
<accession>A0A4Y9ABD6</accession>
<feature type="transmembrane region" description="Helical" evidence="9">
    <location>
        <begin position="414"/>
        <end position="433"/>
    </location>
</feature>
<dbReference type="InterPro" id="IPR013853">
    <property type="entry name" value="EIIC-GAT"/>
</dbReference>
<feature type="transmembrane region" description="Helical" evidence="9">
    <location>
        <begin position="6"/>
        <end position="27"/>
    </location>
</feature>
<feature type="transmembrane region" description="Helical" evidence="9">
    <location>
        <begin position="327"/>
        <end position="344"/>
    </location>
</feature>
<keyword evidence="2" id="KW-0813">Transport</keyword>
<evidence type="ECO:0000313" key="12">
    <source>
        <dbReference type="Proteomes" id="UP000298484"/>
    </source>
</evidence>
<keyword evidence="7 9" id="KW-1133">Transmembrane helix</keyword>
<feature type="transmembrane region" description="Helical" evidence="9">
    <location>
        <begin position="176"/>
        <end position="196"/>
    </location>
</feature>
<dbReference type="NCBIfam" id="TIGR00827">
    <property type="entry name" value="EIIC-GAT"/>
    <property type="match status" value="1"/>
</dbReference>
<reference evidence="11 12" key="1">
    <citation type="submission" date="2019-03" db="EMBL/GenBank/DDBJ databases">
        <title>Genome sequence of Lentibacillus salicampi ATCC BAA-719.</title>
        <authorList>
            <person name="Maclea K.S."/>
            <person name="Simoes Junior M."/>
        </authorList>
    </citation>
    <scope>NUCLEOTIDE SEQUENCE [LARGE SCALE GENOMIC DNA]</scope>
    <source>
        <strain evidence="11 12">ATCC BAA-719</strain>
    </source>
</reference>
<feature type="transmembrane region" description="Helical" evidence="9">
    <location>
        <begin position="39"/>
        <end position="56"/>
    </location>
</feature>
<dbReference type="RefSeq" id="WP_135111275.1">
    <property type="nucleotide sequence ID" value="NZ_SRHY01000043.1"/>
</dbReference>
<evidence type="ECO:0000256" key="5">
    <source>
        <dbReference type="ARBA" id="ARBA00022683"/>
    </source>
</evidence>
<keyword evidence="3" id="KW-1003">Cell membrane</keyword>
<dbReference type="InterPro" id="IPR004703">
    <property type="entry name" value="PTS_sugar-sp_permease"/>
</dbReference>
<keyword evidence="6 9" id="KW-0812">Transmembrane</keyword>
<dbReference type="PANTHER" id="PTHR37324">
    <property type="entry name" value="PTS SYSTEM GALACTITOL-SPECIFIC EIIC COMPONENT"/>
    <property type="match status" value="1"/>
</dbReference>
<dbReference type="Proteomes" id="UP000298484">
    <property type="component" value="Unassembled WGS sequence"/>
</dbReference>
<comment type="caution">
    <text evidence="11">The sequence shown here is derived from an EMBL/GenBank/DDBJ whole genome shotgun (WGS) entry which is preliminary data.</text>
</comment>
<sequence>MAVIEYILDLGPTVMLPLVILVLGLLLRQGIGKSLRAGIMVGVGFVGVNLVIGLLTDNLGPAAQDMAERFDLGLSVVDIGWPGASPMAWASSIGTIAIPVAVLVNIAMLVLKMTRVVNVDIWNIWHMTFTGAIVHIATGSFWLGIVGVIIHSAFVYKLGDWFAPVTQKHFGLEGIAIPHGSGTWSAPFAVVIDSILDRIPKIKKLNFNSEKIEERFGVVGEPVVIGAFLGLVIGFLAGYPLSDILPLAIQMGAVMVLMPTVVKFIMEGLVPIADAARGILDKRFQGKEYYIGLDPALLLGNSQVVAASLIFVPLTILIAVIFPGNEILPFGDLATIGFFISMAVGIHHANLFRTLISGTFIMVITIWIANMTIGFHTKLAENAGTIDGGQVASLDQGGSPITFILTELLQPQNIIPLIIIGGLYVFSVIFTYLKFKRGKMYDEEKTTGVESE</sequence>
<feature type="transmembrane region" description="Helical" evidence="9">
    <location>
        <begin position="296"/>
        <end position="321"/>
    </location>
</feature>
<dbReference type="OrthoDB" id="9787936at2"/>
<dbReference type="EMBL" id="SRHY01000043">
    <property type="protein sequence ID" value="TFJ91674.1"/>
    <property type="molecule type" value="Genomic_DNA"/>
</dbReference>
<feature type="domain" description="PTS EIIC type-2" evidence="10">
    <location>
        <begin position="4"/>
        <end position="432"/>
    </location>
</feature>
<dbReference type="GO" id="GO:0005886">
    <property type="term" value="C:plasma membrane"/>
    <property type="evidence" value="ECO:0007669"/>
    <property type="project" value="UniProtKB-SubCell"/>
</dbReference>
<protein>
    <submittedName>
        <fullName evidence="11">PTS galactitol transporter subunit IIC</fullName>
    </submittedName>
</protein>
<dbReference type="GO" id="GO:0015577">
    <property type="term" value="F:galactitol transmembrane transporter activity"/>
    <property type="evidence" value="ECO:0007669"/>
    <property type="project" value="InterPro"/>
</dbReference>
<organism evidence="11 12">
    <name type="scientific">Lentibacillus salicampi</name>
    <dbReference type="NCBI Taxonomy" id="175306"/>
    <lineage>
        <taxon>Bacteria</taxon>
        <taxon>Bacillati</taxon>
        <taxon>Bacillota</taxon>
        <taxon>Bacilli</taxon>
        <taxon>Bacillales</taxon>
        <taxon>Bacillaceae</taxon>
        <taxon>Lentibacillus</taxon>
    </lineage>
</organism>
<evidence type="ECO:0000256" key="2">
    <source>
        <dbReference type="ARBA" id="ARBA00022448"/>
    </source>
</evidence>
<evidence type="ECO:0000256" key="6">
    <source>
        <dbReference type="ARBA" id="ARBA00022692"/>
    </source>
</evidence>
<evidence type="ECO:0000256" key="3">
    <source>
        <dbReference type="ARBA" id="ARBA00022475"/>
    </source>
</evidence>
<evidence type="ECO:0000313" key="11">
    <source>
        <dbReference type="EMBL" id="TFJ91674.1"/>
    </source>
</evidence>
<evidence type="ECO:0000256" key="9">
    <source>
        <dbReference type="SAM" id="Phobius"/>
    </source>
</evidence>
<dbReference type="InterPro" id="IPR013014">
    <property type="entry name" value="PTS_EIIC_2"/>
</dbReference>